<sequence>MSNKIAYEMDLRVHISTPEAPVLMSAQIGLRYGSPSLSELFSIAFSVPHSMSPGANTLHTYRFPFPSTQEDPSVVHMQHLARRMVM</sequence>
<evidence type="ECO:0000313" key="3">
    <source>
        <dbReference type="Proteomes" id="UP000030765"/>
    </source>
</evidence>
<organism evidence="1">
    <name type="scientific">Anopheles sinensis</name>
    <name type="common">Mosquito</name>
    <dbReference type="NCBI Taxonomy" id="74873"/>
    <lineage>
        <taxon>Eukaryota</taxon>
        <taxon>Metazoa</taxon>
        <taxon>Ecdysozoa</taxon>
        <taxon>Arthropoda</taxon>
        <taxon>Hexapoda</taxon>
        <taxon>Insecta</taxon>
        <taxon>Pterygota</taxon>
        <taxon>Neoptera</taxon>
        <taxon>Endopterygota</taxon>
        <taxon>Diptera</taxon>
        <taxon>Nematocera</taxon>
        <taxon>Culicoidea</taxon>
        <taxon>Culicidae</taxon>
        <taxon>Anophelinae</taxon>
        <taxon>Anopheles</taxon>
    </lineage>
</organism>
<proteinExistence type="predicted"/>
<accession>A0A084WCN6</accession>
<reference evidence="2" key="2">
    <citation type="submission" date="2020-05" db="UniProtKB">
        <authorList>
            <consortium name="EnsemblMetazoa"/>
        </authorList>
    </citation>
    <scope>IDENTIFICATION</scope>
</reference>
<dbReference type="AlphaFoldDB" id="A0A084WCN6"/>
<gene>
    <name evidence="1" type="ORF">ZHAS_00016073</name>
</gene>
<dbReference type="EMBL" id="KE525337">
    <property type="protein sequence ID" value="KFB47980.1"/>
    <property type="molecule type" value="Genomic_DNA"/>
</dbReference>
<evidence type="ECO:0000313" key="1">
    <source>
        <dbReference type="EMBL" id="KFB47980.1"/>
    </source>
</evidence>
<evidence type="ECO:0000313" key="2">
    <source>
        <dbReference type="EnsemblMetazoa" id="ASIC016073-PA"/>
    </source>
</evidence>
<dbReference type="EMBL" id="ATLV01022793">
    <property type="status" value="NOT_ANNOTATED_CDS"/>
    <property type="molecule type" value="Genomic_DNA"/>
</dbReference>
<reference evidence="1 3" key="1">
    <citation type="journal article" date="2014" name="BMC Genomics">
        <title>Genome sequence of Anopheles sinensis provides insight into genetics basis of mosquito competence for malaria parasites.</title>
        <authorList>
            <person name="Zhou D."/>
            <person name="Zhang D."/>
            <person name="Ding G."/>
            <person name="Shi L."/>
            <person name="Hou Q."/>
            <person name="Ye Y."/>
            <person name="Xu Y."/>
            <person name="Zhou H."/>
            <person name="Xiong C."/>
            <person name="Li S."/>
            <person name="Yu J."/>
            <person name="Hong S."/>
            <person name="Yu X."/>
            <person name="Zou P."/>
            <person name="Chen C."/>
            <person name="Chang X."/>
            <person name="Wang W."/>
            <person name="Lv Y."/>
            <person name="Sun Y."/>
            <person name="Ma L."/>
            <person name="Shen B."/>
            <person name="Zhu C."/>
        </authorList>
    </citation>
    <scope>NUCLEOTIDE SEQUENCE [LARGE SCALE GENOMIC DNA]</scope>
</reference>
<dbReference type="VEuPathDB" id="VectorBase:ASIC016073"/>
<protein>
    <submittedName>
        <fullName evidence="1 2">Sexual differentiation process protein isp4</fullName>
    </submittedName>
</protein>
<name>A0A084WCN6_ANOSI</name>
<keyword evidence="3" id="KW-1185">Reference proteome</keyword>
<dbReference type="EnsemblMetazoa" id="ASIC016073-RA">
    <property type="protein sequence ID" value="ASIC016073-PA"/>
    <property type="gene ID" value="ASIC016073"/>
</dbReference>
<dbReference type="Proteomes" id="UP000030765">
    <property type="component" value="Unassembled WGS sequence"/>
</dbReference>